<evidence type="ECO:0008006" key="5">
    <source>
        <dbReference type="Google" id="ProtNLM"/>
    </source>
</evidence>
<dbReference type="EMBL" id="NCEQ01000001">
    <property type="protein sequence ID" value="OYX59045.1"/>
    <property type="molecule type" value="Genomic_DNA"/>
</dbReference>
<feature type="compositionally biased region" description="Low complexity" evidence="1">
    <location>
        <begin position="83"/>
        <end position="96"/>
    </location>
</feature>
<comment type="caution">
    <text evidence="3">The sequence shown here is derived from an EMBL/GenBank/DDBJ whole genome shotgun (WGS) entry which is preliminary data.</text>
</comment>
<evidence type="ECO:0000256" key="1">
    <source>
        <dbReference type="SAM" id="MobiDB-lite"/>
    </source>
</evidence>
<sequence length="156" mass="16868">MSLNPSPRPIAWPMLARQIHTILGMVIAPSILMFALTGGLQIFRLQESHPGYTPAPLIEKLGRVHKDQVFDVQPPRTPRPETARPAGAAAPQEAGKPATPLSKSLLQWFFVLAAVGLFLSTLLGVWMGVTMGRLKIVARWALLAGTVIPVAILLIP</sequence>
<dbReference type="AlphaFoldDB" id="A0A258HPW2"/>
<gene>
    <name evidence="3" type="ORF">B7Y86_01045</name>
</gene>
<accession>A0A258HPW2</accession>
<feature type="transmembrane region" description="Helical" evidence="2">
    <location>
        <begin position="136"/>
        <end position="155"/>
    </location>
</feature>
<evidence type="ECO:0000256" key="2">
    <source>
        <dbReference type="SAM" id="Phobius"/>
    </source>
</evidence>
<keyword evidence="2" id="KW-0472">Membrane</keyword>
<keyword evidence="2" id="KW-0812">Transmembrane</keyword>
<feature type="transmembrane region" description="Helical" evidence="2">
    <location>
        <begin position="21"/>
        <end position="43"/>
    </location>
</feature>
<dbReference type="Proteomes" id="UP000216147">
    <property type="component" value="Unassembled WGS sequence"/>
</dbReference>
<name>A0A258HPW2_9CAUL</name>
<feature type="region of interest" description="Disordered" evidence="1">
    <location>
        <begin position="71"/>
        <end position="96"/>
    </location>
</feature>
<evidence type="ECO:0000313" key="3">
    <source>
        <dbReference type="EMBL" id="OYX59045.1"/>
    </source>
</evidence>
<organism evidence="3 4">
    <name type="scientific">Brevundimonas subvibrioides</name>
    <dbReference type="NCBI Taxonomy" id="74313"/>
    <lineage>
        <taxon>Bacteria</taxon>
        <taxon>Pseudomonadati</taxon>
        <taxon>Pseudomonadota</taxon>
        <taxon>Alphaproteobacteria</taxon>
        <taxon>Caulobacterales</taxon>
        <taxon>Caulobacteraceae</taxon>
        <taxon>Brevundimonas</taxon>
    </lineage>
</organism>
<keyword evidence="2" id="KW-1133">Transmembrane helix</keyword>
<proteinExistence type="predicted"/>
<feature type="transmembrane region" description="Helical" evidence="2">
    <location>
        <begin position="105"/>
        <end position="129"/>
    </location>
</feature>
<evidence type="ECO:0000313" key="4">
    <source>
        <dbReference type="Proteomes" id="UP000216147"/>
    </source>
</evidence>
<reference evidence="3 4" key="1">
    <citation type="submission" date="2017-03" db="EMBL/GenBank/DDBJ databases">
        <title>Lifting the veil on microbial sulfur biogeochemistry in mining wastewaters.</title>
        <authorList>
            <person name="Kantor R.S."/>
            <person name="Colenbrander Nelson T."/>
            <person name="Marshall S."/>
            <person name="Bennett D."/>
            <person name="Apte S."/>
            <person name="Camacho D."/>
            <person name="Thomas B.C."/>
            <person name="Warren L.A."/>
            <person name="Banfield J.F."/>
        </authorList>
    </citation>
    <scope>NUCLEOTIDE SEQUENCE [LARGE SCALE GENOMIC DNA]</scope>
    <source>
        <strain evidence="3">32-68-21</strain>
    </source>
</reference>
<protein>
    <recommendedName>
        <fullName evidence="5">PepSY domain-containing protein</fullName>
    </recommendedName>
</protein>